<dbReference type="InterPro" id="IPR008331">
    <property type="entry name" value="Ferritin_DPS_dom"/>
</dbReference>
<dbReference type="GO" id="GO:0008199">
    <property type="term" value="F:ferric iron binding"/>
    <property type="evidence" value="ECO:0007669"/>
    <property type="project" value="InterPro"/>
</dbReference>
<comment type="caution">
    <text evidence="2">The sequence shown here is derived from an EMBL/GenBank/DDBJ whole genome shotgun (WGS) entry which is preliminary data.</text>
</comment>
<protein>
    <recommendedName>
        <fullName evidence="1">Ferritin-like diiron domain-containing protein</fullName>
    </recommendedName>
</protein>
<dbReference type="Gene3D" id="1.20.1260.10">
    <property type="match status" value="1"/>
</dbReference>
<evidence type="ECO:0000313" key="2">
    <source>
        <dbReference type="EMBL" id="RBQ24608.1"/>
    </source>
</evidence>
<proteinExistence type="predicted"/>
<dbReference type="SUPFAM" id="SSF47240">
    <property type="entry name" value="Ferritin-like"/>
    <property type="match status" value="1"/>
</dbReference>
<sequence>MIKIDKKIYIERRQQSIGSEIVDLLVEQIGHELYNHNLYRTFANYFAVKGLHKLEEYYVGRADEEVKHHQWIVDRLNYTDVSYKYPNIPAVKVDIKDEEDTFVQTFDKELETTALIYNIVKAAEKEGEWGTVKWLQDTLVDEQTEEEHISRKFLKIARQDIDWVTKEDYILDYYQAAQDADD</sequence>
<evidence type="ECO:0000313" key="3">
    <source>
        <dbReference type="Proteomes" id="UP000253099"/>
    </source>
</evidence>
<feature type="domain" description="Ferritin-like diiron" evidence="1">
    <location>
        <begin position="15"/>
        <end position="160"/>
    </location>
</feature>
<evidence type="ECO:0000259" key="1">
    <source>
        <dbReference type="PROSITE" id="PS50905"/>
    </source>
</evidence>
<gene>
    <name evidence="2" type="ORF">ALNOE001_00350</name>
</gene>
<dbReference type="InterPro" id="IPR012347">
    <property type="entry name" value="Ferritin-like"/>
</dbReference>
<dbReference type="InterPro" id="IPR009078">
    <property type="entry name" value="Ferritin-like_SF"/>
</dbReference>
<organism evidence="2 3">
    <name type="scientific">Candidatus Methanobinarius endosymbioticus</name>
    <dbReference type="NCBI Taxonomy" id="2006182"/>
    <lineage>
        <taxon>Archaea</taxon>
        <taxon>Methanobacteriati</taxon>
        <taxon>Methanobacteriota</taxon>
        <taxon>Methanomada group</taxon>
        <taxon>Methanobacteria</taxon>
        <taxon>Methanobacteriales</taxon>
        <taxon>Methanobacteriaceae</taxon>
        <taxon>Candidatus Methanobinarius</taxon>
    </lineage>
</organism>
<dbReference type="Proteomes" id="UP000253099">
    <property type="component" value="Unassembled WGS sequence"/>
</dbReference>
<dbReference type="Pfam" id="PF00210">
    <property type="entry name" value="Ferritin"/>
    <property type="match status" value="1"/>
</dbReference>
<dbReference type="PROSITE" id="PS50905">
    <property type="entry name" value="FERRITIN_LIKE"/>
    <property type="match status" value="1"/>
</dbReference>
<dbReference type="AlphaFoldDB" id="A0A366MEA9"/>
<accession>A0A366MEA9</accession>
<dbReference type="InterPro" id="IPR009040">
    <property type="entry name" value="Ferritin-like_diiron"/>
</dbReference>
<reference evidence="2 3" key="1">
    <citation type="submission" date="2018-06" db="EMBL/GenBank/DDBJ databases">
        <title>Genomic insight into two independent archaeal endosymbiosis events.</title>
        <authorList>
            <person name="Lind A.E."/>
            <person name="Lewis W.H."/>
            <person name="Spang A."/>
            <person name="Guy L."/>
            <person name="Embley M.T."/>
            <person name="Ettema T.J.G."/>
        </authorList>
    </citation>
    <scope>NUCLEOTIDE SEQUENCE [LARGE SCALE GENOMIC DNA]</scope>
    <source>
        <strain evidence="2">NOE</strain>
    </source>
</reference>
<dbReference type="EMBL" id="NIZT01000001">
    <property type="protein sequence ID" value="RBQ24608.1"/>
    <property type="molecule type" value="Genomic_DNA"/>
</dbReference>
<keyword evidence="3" id="KW-1185">Reference proteome</keyword>
<name>A0A366MEA9_9EURY</name>